<dbReference type="Proteomes" id="UP001648503">
    <property type="component" value="Unassembled WGS sequence"/>
</dbReference>
<evidence type="ECO:0000313" key="3">
    <source>
        <dbReference type="EMBL" id="KAH6599192.1"/>
    </source>
</evidence>
<dbReference type="PANTHER" id="PTHR43830">
    <property type="entry name" value="PROTEIN PSP1"/>
    <property type="match status" value="1"/>
</dbReference>
<protein>
    <recommendedName>
        <fullName evidence="2">PSP1 C-terminal domain-containing protein</fullName>
    </recommendedName>
</protein>
<feature type="region of interest" description="Disordered" evidence="1">
    <location>
        <begin position="113"/>
        <end position="153"/>
    </location>
</feature>
<evidence type="ECO:0000256" key="1">
    <source>
        <dbReference type="SAM" id="MobiDB-lite"/>
    </source>
</evidence>
<evidence type="ECO:0000259" key="2">
    <source>
        <dbReference type="PROSITE" id="PS51411"/>
    </source>
</evidence>
<feature type="compositionally biased region" description="Polar residues" evidence="1">
    <location>
        <begin position="113"/>
        <end position="126"/>
    </location>
</feature>
<feature type="region of interest" description="Disordered" evidence="1">
    <location>
        <begin position="20"/>
        <end position="59"/>
    </location>
</feature>
<keyword evidence="4" id="KW-1185">Reference proteome</keyword>
<name>A0ABQ8FJ60_9FUNG</name>
<dbReference type="InterPro" id="IPR047767">
    <property type="entry name" value="PSP1-like"/>
</dbReference>
<accession>A0ABQ8FJ60</accession>
<proteinExistence type="predicted"/>
<dbReference type="PROSITE" id="PS51411">
    <property type="entry name" value="PSP1_C"/>
    <property type="match status" value="1"/>
</dbReference>
<dbReference type="Pfam" id="PF04468">
    <property type="entry name" value="PSP1"/>
    <property type="match status" value="1"/>
</dbReference>
<dbReference type="NCBIfam" id="NF041131">
    <property type="entry name" value="RicT_YaaT_fam"/>
    <property type="match status" value="1"/>
</dbReference>
<organism evidence="3 4">
    <name type="scientific">Batrachochytrium salamandrivorans</name>
    <dbReference type="NCBI Taxonomy" id="1357716"/>
    <lineage>
        <taxon>Eukaryota</taxon>
        <taxon>Fungi</taxon>
        <taxon>Fungi incertae sedis</taxon>
        <taxon>Chytridiomycota</taxon>
        <taxon>Chytridiomycota incertae sedis</taxon>
        <taxon>Chytridiomycetes</taxon>
        <taxon>Rhizophydiales</taxon>
        <taxon>Rhizophydiales incertae sedis</taxon>
        <taxon>Batrachochytrium</taxon>
    </lineage>
</organism>
<dbReference type="PANTHER" id="PTHR43830:SF3">
    <property type="entry name" value="PROTEIN PSP1"/>
    <property type="match status" value="1"/>
</dbReference>
<comment type="caution">
    <text evidence="3">The sequence shown here is derived from an EMBL/GenBank/DDBJ whole genome shotgun (WGS) entry which is preliminary data.</text>
</comment>
<dbReference type="EMBL" id="JAFCIX010000076">
    <property type="protein sequence ID" value="KAH6599192.1"/>
    <property type="molecule type" value="Genomic_DNA"/>
</dbReference>
<evidence type="ECO:0000313" key="4">
    <source>
        <dbReference type="Proteomes" id="UP001648503"/>
    </source>
</evidence>
<gene>
    <name evidence="3" type="ORF">BASA50_003220</name>
</gene>
<dbReference type="InterPro" id="IPR007557">
    <property type="entry name" value="PSP1_C"/>
</dbReference>
<sequence>MVAQVSPALSNVSMSSPAAVDLYPEGNSGKPDEHSNVSPPSVVITGSGRGQTPSPPIVEEPNMMWKVIGSPARRASIIDNNHDVLAAMTSQTAGEMPAAGGKLPSRAFRNRAQSTPNHQLGDSNVDSDAPPGFGPSPQNLHHNGAGSNGLYAPPHISKMDNSCSLTGSPSGKASWAGVSKQWGNVPSQSAIAASIWNNNTPSTIASLSAEKAFLESDLPSRHFRSLSFAVSSEQANQQLAASENFRSHLGDMTLPTSLETSELTEEEYAAMPKTRSRSKSSSAIYGNHPDEMSGSMPPNSSQIPDMSSIWRDVDTDRAHDPMMHRRSSTQPSHQAYMWEAMRSSNLATFNDMNGINTEELLERYRQQQTAQMRRYSVAPSVLNRFISSHIDTVDIPSSNVEYDANRRRHSLGGPSLEQQRKNNARTLKEGINTLGINDQIEEIDDYFENTENRVRAWAEAGKNLQMNHTPESPVSAVSPAPRQLFRFPLYVVEFKAGRVDYFYVADGSIGVINVGDLAIVEADRGKDLGKVIDTGINSFQDLQLYQATHPDALVDSHLSSKEIYPKRVFRLAQGQEIGMLLSKGQDEAKAMGVCQVKIRQRKLAMEIVDAEYQWDRRKLTFYFVAERRVDFRELVRELFKIFKMRIWMCAVNPMRQE</sequence>
<feature type="compositionally biased region" description="Polar residues" evidence="1">
    <location>
        <begin position="296"/>
        <end position="305"/>
    </location>
</feature>
<feature type="region of interest" description="Disordered" evidence="1">
    <location>
        <begin position="269"/>
        <end position="306"/>
    </location>
</feature>
<reference evidence="3 4" key="1">
    <citation type="submission" date="2021-02" db="EMBL/GenBank/DDBJ databases">
        <title>Variation within the Batrachochytrium salamandrivorans European outbreak.</title>
        <authorList>
            <person name="Kelly M."/>
            <person name="Pasmans F."/>
            <person name="Shea T.P."/>
            <person name="Munoz J.F."/>
            <person name="Carranza S."/>
            <person name="Cuomo C.A."/>
            <person name="Martel A."/>
        </authorList>
    </citation>
    <scope>NUCLEOTIDE SEQUENCE [LARGE SCALE GENOMIC DNA]</scope>
    <source>
        <strain evidence="3 4">AMFP18/2</strain>
    </source>
</reference>
<feature type="domain" description="PSP1 C-terminal" evidence="2">
    <location>
        <begin position="566"/>
        <end position="651"/>
    </location>
</feature>